<sequence length="188" mass="18872">MATICTASLVVEVTVSGLHSCSSTRGGGGRNSRSMLFFAGGGGDGKNIGRAMLFCIGGGGDGKRGGHGTLFCAGGGGSGVEGIGCTLLFFIGGGGEHNCCIPLFCVGGGGGLIGTTEALARDGFGGGGIILDRLGACFGCFPSTLTRDDMFEIDKASKMAKTTMILSIFIASIDPRSFLSIISHELNL</sequence>
<dbReference type="AlphaFoldDB" id="M8BJE9"/>
<name>M8BJE9_AEGTA</name>
<organism evidence="1">
    <name type="scientific">Aegilops tauschii</name>
    <name type="common">Tausch's goatgrass</name>
    <name type="synonym">Aegilops squarrosa</name>
    <dbReference type="NCBI Taxonomy" id="37682"/>
    <lineage>
        <taxon>Eukaryota</taxon>
        <taxon>Viridiplantae</taxon>
        <taxon>Streptophyta</taxon>
        <taxon>Embryophyta</taxon>
        <taxon>Tracheophyta</taxon>
        <taxon>Spermatophyta</taxon>
        <taxon>Magnoliopsida</taxon>
        <taxon>Liliopsida</taxon>
        <taxon>Poales</taxon>
        <taxon>Poaceae</taxon>
        <taxon>BOP clade</taxon>
        <taxon>Pooideae</taxon>
        <taxon>Triticodae</taxon>
        <taxon>Triticeae</taxon>
        <taxon>Triticinae</taxon>
        <taxon>Aegilops</taxon>
    </lineage>
</organism>
<protein>
    <submittedName>
        <fullName evidence="1">Uncharacterized protein</fullName>
    </submittedName>
</protein>
<dbReference type="EnsemblPlants" id="EMT25140">
    <property type="protein sequence ID" value="EMT25140"/>
    <property type="gene ID" value="F775_06722"/>
</dbReference>
<evidence type="ECO:0000313" key="1">
    <source>
        <dbReference type="EnsemblPlants" id="EMT25140"/>
    </source>
</evidence>
<reference evidence="1" key="1">
    <citation type="submission" date="2015-06" db="UniProtKB">
        <authorList>
            <consortium name="EnsemblPlants"/>
        </authorList>
    </citation>
    <scope>IDENTIFICATION</scope>
</reference>
<accession>M8BJE9</accession>
<proteinExistence type="predicted"/>